<dbReference type="PANTHER" id="PTHR42855">
    <property type="entry name" value="ABC TRANSPORTER ATP-BINDING SUBUNIT"/>
    <property type="match status" value="1"/>
</dbReference>
<evidence type="ECO:0000256" key="2">
    <source>
        <dbReference type="ARBA" id="ARBA00022741"/>
    </source>
</evidence>
<dbReference type="InterPro" id="IPR051309">
    <property type="entry name" value="ABCF_ATPase"/>
</dbReference>
<dbReference type="GO" id="GO:0016887">
    <property type="term" value="F:ATP hydrolysis activity"/>
    <property type="evidence" value="ECO:0007669"/>
    <property type="project" value="InterPro"/>
</dbReference>
<dbReference type="AlphaFoldDB" id="A0A381WHV5"/>
<evidence type="ECO:0000256" key="3">
    <source>
        <dbReference type="ARBA" id="ARBA00022840"/>
    </source>
</evidence>
<dbReference type="InterPro" id="IPR032781">
    <property type="entry name" value="ABC_tran_Xtn"/>
</dbReference>
<sequence>MISISNLAKDFGDRTLFSNASFQLNPGERYGLVGANGSGKTTLLNIIAGSIDPTEGQVSIPKSLRLGVLKQDHFLYEQEEILAVAIMGNAELWDAMVEKERILAQPETEFDAERFSIVEETVQRLDGYTAEARAASVLEGLGLPAETHRQPLSTLSGGFKLRVLLAQVLASAPDVLLLDEPTNHLDILSIRWLEKFLQAFKGPVVVISHDHRFLDNVSTQILDVDYDTVQLYNGDYTHFAGAKVTERTRREKEIDNRAREIAHHQDFINRFRAKASKARQAQSKLRLIEKKAGELQGLPESSRRYPKFRFTPRRPSGRDVLKISGIRKAFGDNEVLHGVDLLVHRGDRVAIMGPNGIGKSTLLKIVMGELEADQGKVEWGYETHLGYFAQDHEEEFQGGKETTEQWLWNFCAGRDRGFVRAQMGMMLFTKDDGEKKVSALSGGEAARLIFSRIALEEPNVLILDEPTNHLDLESIEALVAELERFEGTLILVSHDRWFVSRLATRVVEIKPDEVTDYPGTYEEYVHHSGDDHLDADRVVLKARREKKKKTKKTDVSVVDPAKEMRRIESDRDELTDRVASAEQRVDDIDETLAAPGFYERAASEEIAVLGNERSELKEQIERGLDEWATLESELERLRDSTD</sequence>
<accession>A0A381WHV5</accession>
<dbReference type="EMBL" id="UINC01011847">
    <property type="protein sequence ID" value="SVA52032.1"/>
    <property type="molecule type" value="Genomic_DNA"/>
</dbReference>
<dbReference type="InterPro" id="IPR017871">
    <property type="entry name" value="ABC_transporter-like_CS"/>
</dbReference>
<feature type="domain" description="ABC transporter" evidence="5">
    <location>
        <begin position="321"/>
        <end position="536"/>
    </location>
</feature>
<dbReference type="Pfam" id="PF00005">
    <property type="entry name" value="ABC_tran"/>
    <property type="match status" value="2"/>
</dbReference>
<keyword evidence="2" id="KW-0547">Nucleotide-binding</keyword>
<name>A0A381WHV5_9ZZZZ</name>
<evidence type="ECO:0000256" key="4">
    <source>
        <dbReference type="SAM" id="Coils"/>
    </source>
</evidence>
<dbReference type="InterPro" id="IPR027417">
    <property type="entry name" value="P-loop_NTPase"/>
</dbReference>
<protein>
    <recommendedName>
        <fullName evidence="5">ABC transporter domain-containing protein</fullName>
    </recommendedName>
</protein>
<dbReference type="SUPFAM" id="SSF52540">
    <property type="entry name" value="P-loop containing nucleoside triphosphate hydrolases"/>
    <property type="match status" value="2"/>
</dbReference>
<keyword evidence="4" id="KW-0175">Coiled coil</keyword>
<dbReference type="FunFam" id="3.40.50.300:FF:000070">
    <property type="entry name" value="Putative ABC transporter ATP-binding component"/>
    <property type="match status" value="1"/>
</dbReference>
<gene>
    <name evidence="6" type="ORF">METZ01_LOCUS104886</name>
</gene>
<dbReference type="PANTHER" id="PTHR42855:SF2">
    <property type="entry name" value="DRUG RESISTANCE ABC TRANSPORTER,ATP-BINDING PROTEIN"/>
    <property type="match status" value="1"/>
</dbReference>
<proteinExistence type="predicted"/>
<dbReference type="FunFam" id="3.40.50.300:FF:000011">
    <property type="entry name" value="Putative ABC transporter ATP-binding component"/>
    <property type="match status" value="1"/>
</dbReference>
<keyword evidence="3" id="KW-0067">ATP-binding</keyword>
<reference evidence="6" key="1">
    <citation type="submission" date="2018-05" db="EMBL/GenBank/DDBJ databases">
        <authorList>
            <person name="Lanie J.A."/>
            <person name="Ng W.-L."/>
            <person name="Kazmierczak K.M."/>
            <person name="Andrzejewski T.M."/>
            <person name="Davidsen T.M."/>
            <person name="Wayne K.J."/>
            <person name="Tettelin H."/>
            <person name="Glass J.I."/>
            <person name="Rusch D."/>
            <person name="Podicherti R."/>
            <person name="Tsui H.-C.T."/>
            <person name="Winkler M.E."/>
        </authorList>
    </citation>
    <scope>NUCLEOTIDE SEQUENCE</scope>
</reference>
<dbReference type="Pfam" id="PF12848">
    <property type="entry name" value="ABC_tran_Xtn"/>
    <property type="match status" value="1"/>
</dbReference>
<organism evidence="6">
    <name type="scientific">marine metagenome</name>
    <dbReference type="NCBI Taxonomy" id="408172"/>
    <lineage>
        <taxon>unclassified sequences</taxon>
        <taxon>metagenomes</taxon>
        <taxon>ecological metagenomes</taxon>
    </lineage>
</organism>
<evidence type="ECO:0000259" key="5">
    <source>
        <dbReference type="PROSITE" id="PS50893"/>
    </source>
</evidence>
<dbReference type="SMART" id="SM00382">
    <property type="entry name" value="AAA"/>
    <property type="match status" value="2"/>
</dbReference>
<keyword evidence="1" id="KW-0677">Repeat</keyword>
<dbReference type="InterPro" id="IPR003593">
    <property type="entry name" value="AAA+_ATPase"/>
</dbReference>
<dbReference type="GO" id="GO:0005524">
    <property type="term" value="F:ATP binding"/>
    <property type="evidence" value="ECO:0007669"/>
    <property type="project" value="UniProtKB-KW"/>
</dbReference>
<dbReference type="PROSITE" id="PS50893">
    <property type="entry name" value="ABC_TRANSPORTER_2"/>
    <property type="match status" value="2"/>
</dbReference>
<dbReference type="InterPro" id="IPR003439">
    <property type="entry name" value="ABC_transporter-like_ATP-bd"/>
</dbReference>
<dbReference type="CDD" id="cd03221">
    <property type="entry name" value="ABCF_EF-3"/>
    <property type="match status" value="2"/>
</dbReference>
<evidence type="ECO:0000313" key="6">
    <source>
        <dbReference type="EMBL" id="SVA52032.1"/>
    </source>
</evidence>
<evidence type="ECO:0000256" key="1">
    <source>
        <dbReference type="ARBA" id="ARBA00022737"/>
    </source>
</evidence>
<dbReference type="PROSITE" id="PS00211">
    <property type="entry name" value="ABC_TRANSPORTER_1"/>
    <property type="match status" value="1"/>
</dbReference>
<feature type="domain" description="ABC transporter" evidence="5">
    <location>
        <begin position="2"/>
        <end position="266"/>
    </location>
</feature>
<feature type="coiled-coil region" evidence="4">
    <location>
        <begin position="564"/>
        <end position="626"/>
    </location>
</feature>
<dbReference type="Gene3D" id="3.40.50.300">
    <property type="entry name" value="P-loop containing nucleotide triphosphate hydrolases"/>
    <property type="match status" value="2"/>
</dbReference>